<evidence type="ECO:0000313" key="1">
    <source>
        <dbReference type="Proteomes" id="UP000887565"/>
    </source>
</evidence>
<protein>
    <submittedName>
        <fullName evidence="2">Uncharacterized protein</fullName>
    </submittedName>
</protein>
<reference evidence="2" key="1">
    <citation type="submission" date="2022-11" db="UniProtKB">
        <authorList>
            <consortium name="WormBaseParasite"/>
        </authorList>
    </citation>
    <scope>IDENTIFICATION</scope>
</reference>
<keyword evidence="1" id="KW-1185">Reference proteome</keyword>
<proteinExistence type="predicted"/>
<accession>A0A915JHK3</accession>
<name>A0A915JHK3_ROMCU</name>
<dbReference type="WBParaSite" id="nRc.2.0.1.t25610-RA">
    <property type="protein sequence ID" value="nRc.2.0.1.t25610-RA"/>
    <property type="gene ID" value="nRc.2.0.1.g25610"/>
</dbReference>
<evidence type="ECO:0000313" key="2">
    <source>
        <dbReference type="WBParaSite" id="nRc.2.0.1.t25610-RA"/>
    </source>
</evidence>
<dbReference type="AlphaFoldDB" id="A0A915JHK3"/>
<organism evidence="1 2">
    <name type="scientific">Romanomermis culicivorax</name>
    <name type="common">Nematode worm</name>
    <dbReference type="NCBI Taxonomy" id="13658"/>
    <lineage>
        <taxon>Eukaryota</taxon>
        <taxon>Metazoa</taxon>
        <taxon>Ecdysozoa</taxon>
        <taxon>Nematoda</taxon>
        <taxon>Enoplea</taxon>
        <taxon>Dorylaimia</taxon>
        <taxon>Mermithida</taxon>
        <taxon>Mermithoidea</taxon>
        <taxon>Mermithidae</taxon>
        <taxon>Romanomermis</taxon>
    </lineage>
</organism>
<dbReference type="Proteomes" id="UP000887565">
    <property type="component" value="Unplaced"/>
</dbReference>
<sequence length="90" mass="10060">MIDPGCDAHSRNAPRLRTTDFSTVATVTLKKITFGAFFLRRRSAKASRSFKSLRRSFSIFSISSSSSSSPLTTTSSFFRLRLIFCLKKIG</sequence>